<reference evidence="2 3" key="1">
    <citation type="submission" date="2018-12" db="EMBL/GenBank/DDBJ databases">
        <authorList>
            <consortium name="Pathogen Informatics"/>
        </authorList>
    </citation>
    <scope>NUCLEOTIDE SEQUENCE [LARGE SCALE GENOMIC DNA]</scope>
    <source>
        <strain evidence="2 3">NCTC13098</strain>
    </source>
</reference>
<protein>
    <submittedName>
        <fullName evidence="2">Uncharacterized protein</fullName>
    </submittedName>
</protein>
<gene>
    <name evidence="2" type="ORF">NCTC13098_02441</name>
</gene>
<dbReference type="KEGG" id="rtg:NCTC13098_02441"/>
<dbReference type="Proteomes" id="UP000274346">
    <property type="component" value="Chromosome"/>
</dbReference>
<proteinExistence type="predicted"/>
<dbReference type="EMBL" id="LR131271">
    <property type="protein sequence ID" value="VDR26102.1"/>
    <property type="molecule type" value="Genomic_DNA"/>
</dbReference>
<keyword evidence="1" id="KW-0472">Membrane</keyword>
<feature type="transmembrane region" description="Helical" evidence="1">
    <location>
        <begin position="12"/>
        <end position="36"/>
    </location>
</feature>
<keyword evidence="1" id="KW-1133">Transmembrane helix</keyword>
<accession>A0A3P8KVI3</accession>
<evidence type="ECO:0000313" key="2">
    <source>
        <dbReference type="EMBL" id="VDR26102.1"/>
    </source>
</evidence>
<keyword evidence="1" id="KW-0812">Transmembrane</keyword>
<organism evidence="2 3">
    <name type="scientific">Raoultella terrigena</name>
    <name type="common">Klebsiella terrigena</name>
    <dbReference type="NCBI Taxonomy" id="577"/>
    <lineage>
        <taxon>Bacteria</taxon>
        <taxon>Pseudomonadati</taxon>
        <taxon>Pseudomonadota</taxon>
        <taxon>Gammaproteobacteria</taxon>
        <taxon>Enterobacterales</taxon>
        <taxon>Enterobacteriaceae</taxon>
        <taxon>Klebsiella/Raoultella group</taxon>
        <taxon>Raoultella</taxon>
    </lineage>
</organism>
<sequence>MAMMRFTRRLNKAGLTLASLVKKIAVGLLIVISVFFCRTYL</sequence>
<evidence type="ECO:0000313" key="3">
    <source>
        <dbReference type="Proteomes" id="UP000274346"/>
    </source>
</evidence>
<name>A0A3P8KVI3_RAOTE</name>
<dbReference type="AlphaFoldDB" id="A0A3P8KVI3"/>
<evidence type="ECO:0000256" key="1">
    <source>
        <dbReference type="SAM" id="Phobius"/>
    </source>
</evidence>